<feature type="domain" description="WAP" evidence="6">
    <location>
        <begin position="67"/>
        <end position="114"/>
    </location>
</feature>
<feature type="region of interest" description="Disordered" evidence="5">
    <location>
        <begin position="54"/>
        <end position="76"/>
    </location>
</feature>
<dbReference type="Pfam" id="PF00095">
    <property type="entry name" value="WAP"/>
    <property type="match status" value="1"/>
</dbReference>
<dbReference type="SMART" id="SM00217">
    <property type="entry name" value="WAP"/>
    <property type="match status" value="1"/>
</dbReference>
<dbReference type="PROSITE" id="PS51390">
    <property type="entry name" value="WAP"/>
    <property type="match status" value="1"/>
</dbReference>
<evidence type="ECO:0000259" key="6">
    <source>
        <dbReference type="PROSITE" id="PS51390"/>
    </source>
</evidence>
<dbReference type="InterPro" id="IPR008197">
    <property type="entry name" value="WAP_dom"/>
</dbReference>
<comment type="similarity">
    <text evidence="4">Belongs to the venom waprin family.</text>
</comment>
<keyword evidence="1" id="KW-0929">Antimicrobial</keyword>
<evidence type="ECO:0000313" key="7">
    <source>
        <dbReference type="Proteomes" id="UP001190640"/>
    </source>
</evidence>
<dbReference type="AlphaFoldDB" id="A0AA97L192"/>
<dbReference type="GO" id="GO:0004867">
    <property type="term" value="F:serine-type endopeptidase inhibitor activity"/>
    <property type="evidence" value="ECO:0007669"/>
    <property type="project" value="TreeGrafter"/>
</dbReference>
<dbReference type="CDD" id="cd00199">
    <property type="entry name" value="WAP"/>
    <property type="match status" value="1"/>
</dbReference>
<gene>
    <name evidence="8" type="primary">LOC129330453</name>
</gene>
<reference evidence="8" key="1">
    <citation type="submission" date="2025-08" db="UniProtKB">
        <authorList>
            <consortium name="RefSeq"/>
        </authorList>
    </citation>
    <scope>IDENTIFICATION</scope>
    <source>
        <tissue evidence="8">Blood</tissue>
    </source>
</reference>
<dbReference type="SUPFAM" id="SSF57256">
    <property type="entry name" value="Elafin-like"/>
    <property type="match status" value="1"/>
</dbReference>
<keyword evidence="7" id="KW-1185">Reference proteome</keyword>
<organism evidence="7 8">
    <name type="scientific">Eublepharis macularius</name>
    <name type="common">Leopard gecko</name>
    <name type="synonym">Cyrtodactylus macularius</name>
    <dbReference type="NCBI Taxonomy" id="481883"/>
    <lineage>
        <taxon>Eukaryota</taxon>
        <taxon>Metazoa</taxon>
        <taxon>Chordata</taxon>
        <taxon>Craniata</taxon>
        <taxon>Vertebrata</taxon>
        <taxon>Euteleostomi</taxon>
        <taxon>Lepidosauria</taxon>
        <taxon>Squamata</taxon>
        <taxon>Bifurcata</taxon>
        <taxon>Gekkota</taxon>
        <taxon>Eublepharidae</taxon>
        <taxon>Eublepharinae</taxon>
        <taxon>Eublepharis</taxon>
    </lineage>
</organism>
<dbReference type="RefSeq" id="XP_054836462.1">
    <property type="nucleotide sequence ID" value="XM_054980487.1"/>
</dbReference>
<name>A0AA97L192_EUBMA</name>
<evidence type="ECO:0000256" key="4">
    <source>
        <dbReference type="ARBA" id="ARBA00035122"/>
    </source>
</evidence>
<keyword evidence="3" id="KW-0044">Antibiotic</keyword>
<dbReference type="PANTHER" id="PTHR19441:SF95">
    <property type="entry name" value="PERLWAPIN ISOFORM X1"/>
    <property type="match status" value="1"/>
</dbReference>
<dbReference type="GO" id="GO:0045087">
    <property type="term" value="P:innate immune response"/>
    <property type="evidence" value="ECO:0007669"/>
    <property type="project" value="TreeGrafter"/>
</dbReference>
<dbReference type="PRINTS" id="PR00003">
    <property type="entry name" value="4DISULPHCORE"/>
</dbReference>
<dbReference type="GeneID" id="129330453"/>
<protein>
    <submittedName>
        <fullName evidence="8">Omwaprin-b-like</fullName>
    </submittedName>
</protein>
<evidence type="ECO:0000256" key="1">
    <source>
        <dbReference type="ARBA" id="ARBA00022529"/>
    </source>
</evidence>
<evidence type="ECO:0000256" key="5">
    <source>
        <dbReference type="SAM" id="MobiDB-lite"/>
    </source>
</evidence>
<evidence type="ECO:0000256" key="3">
    <source>
        <dbReference type="ARBA" id="ARBA00023022"/>
    </source>
</evidence>
<evidence type="ECO:0000313" key="8">
    <source>
        <dbReference type="RefSeq" id="XP_054836462.1"/>
    </source>
</evidence>
<accession>A0AA97L192</accession>
<dbReference type="InterPro" id="IPR036645">
    <property type="entry name" value="Elafin-like_sf"/>
</dbReference>
<keyword evidence="2" id="KW-0732">Signal</keyword>
<proteinExistence type="inferred from homology"/>
<dbReference type="PANTHER" id="PTHR19441">
    <property type="entry name" value="WHEY ACDIC PROTEIN WAP"/>
    <property type="match status" value="1"/>
</dbReference>
<sequence length="116" mass="12751">MVETETLSASSGMGYKSARVLHPNIHQHFAMKSSGLALLLLAGFLTLWTVMPSASAQGRPGKWPDQYGERPGKCPTPPPDTHTICIVKCDTDWECPAPQKCCNWGCMRDCFDPVKN</sequence>
<dbReference type="KEGG" id="emc:129330453"/>
<dbReference type="InterPro" id="IPR050514">
    <property type="entry name" value="WAP_four-disulfide_core"/>
</dbReference>
<evidence type="ECO:0000256" key="2">
    <source>
        <dbReference type="ARBA" id="ARBA00022729"/>
    </source>
</evidence>
<dbReference type="GO" id="GO:0019731">
    <property type="term" value="P:antibacterial humoral response"/>
    <property type="evidence" value="ECO:0007669"/>
    <property type="project" value="TreeGrafter"/>
</dbReference>
<dbReference type="Gene3D" id="4.10.75.10">
    <property type="entry name" value="Elafin-like"/>
    <property type="match status" value="1"/>
</dbReference>
<dbReference type="Proteomes" id="UP001190640">
    <property type="component" value="Chromosome 5"/>
</dbReference>
<dbReference type="GO" id="GO:0005615">
    <property type="term" value="C:extracellular space"/>
    <property type="evidence" value="ECO:0007669"/>
    <property type="project" value="TreeGrafter"/>
</dbReference>